<evidence type="ECO:0000256" key="2">
    <source>
        <dbReference type="SAM" id="Phobius"/>
    </source>
</evidence>
<feature type="compositionally biased region" description="Polar residues" evidence="1">
    <location>
        <begin position="57"/>
        <end position="75"/>
    </location>
</feature>
<feature type="transmembrane region" description="Helical" evidence="2">
    <location>
        <begin position="94"/>
        <end position="117"/>
    </location>
</feature>
<evidence type="ECO:0000256" key="3">
    <source>
        <dbReference type="SAM" id="SignalP"/>
    </source>
</evidence>
<protein>
    <submittedName>
        <fullName evidence="5">Uncharacterized protein</fullName>
    </submittedName>
</protein>
<keyword evidence="2" id="KW-0812">Transmembrane</keyword>
<name>A0AAF3J492_9BILA</name>
<feature type="signal peptide" evidence="3">
    <location>
        <begin position="1"/>
        <end position="18"/>
    </location>
</feature>
<feature type="chain" id="PRO_5041979322" evidence="3">
    <location>
        <begin position="19"/>
        <end position="165"/>
    </location>
</feature>
<feature type="compositionally biased region" description="Basic and acidic residues" evidence="1">
    <location>
        <begin position="46"/>
        <end position="56"/>
    </location>
</feature>
<evidence type="ECO:0000313" key="4">
    <source>
        <dbReference type="Proteomes" id="UP000887575"/>
    </source>
</evidence>
<feature type="region of interest" description="Disordered" evidence="1">
    <location>
        <begin position="30"/>
        <end position="75"/>
    </location>
</feature>
<keyword evidence="4" id="KW-1185">Reference proteome</keyword>
<evidence type="ECO:0000313" key="5">
    <source>
        <dbReference type="WBParaSite" id="MBELARI_LOCUS15213"/>
    </source>
</evidence>
<dbReference type="WBParaSite" id="MBELARI_LOCUS15213">
    <property type="protein sequence ID" value="MBELARI_LOCUS15213"/>
    <property type="gene ID" value="MBELARI_LOCUS15213"/>
</dbReference>
<dbReference type="AlphaFoldDB" id="A0AAF3J492"/>
<reference evidence="5" key="1">
    <citation type="submission" date="2024-02" db="UniProtKB">
        <authorList>
            <consortium name="WormBaseParasite"/>
        </authorList>
    </citation>
    <scope>IDENTIFICATION</scope>
</reference>
<accession>A0AAF3J492</accession>
<keyword evidence="2" id="KW-0472">Membrane</keyword>
<evidence type="ECO:0000256" key="1">
    <source>
        <dbReference type="SAM" id="MobiDB-lite"/>
    </source>
</evidence>
<dbReference type="Proteomes" id="UP000887575">
    <property type="component" value="Unassembled WGS sequence"/>
</dbReference>
<keyword evidence="3" id="KW-0732">Signal</keyword>
<organism evidence="4 5">
    <name type="scientific">Mesorhabditis belari</name>
    <dbReference type="NCBI Taxonomy" id="2138241"/>
    <lineage>
        <taxon>Eukaryota</taxon>
        <taxon>Metazoa</taxon>
        <taxon>Ecdysozoa</taxon>
        <taxon>Nematoda</taxon>
        <taxon>Chromadorea</taxon>
        <taxon>Rhabditida</taxon>
        <taxon>Rhabditina</taxon>
        <taxon>Rhabditomorpha</taxon>
        <taxon>Rhabditoidea</taxon>
        <taxon>Rhabditidae</taxon>
        <taxon>Mesorhabditinae</taxon>
        <taxon>Mesorhabditis</taxon>
    </lineage>
</organism>
<proteinExistence type="predicted"/>
<sequence>MHLVSILFAAFLLVGVSAMDSTTTKTIAKLDDKESTKNMPEPRLTTSEEKAKDKQTITKQPTTNDTTPRNGTMNDTTVLPITSSEGELCSGSNIGFGIGISLVIIAIVSIAAACFGWKYYKKGYRFPYFWREPVADAKPANDKSITEPAFAEESQKNQMEYARNV</sequence>
<keyword evidence="2" id="KW-1133">Transmembrane helix</keyword>